<keyword evidence="1" id="KW-1133">Transmembrane helix</keyword>
<keyword evidence="1" id="KW-0812">Transmembrane</keyword>
<dbReference type="AlphaFoldDB" id="A0A417YPS9"/>
<evidence type="ECO:0000256" key="1">
    <source>
        <dbReference type="SAM" id="Phobius"/>
    </source>
</evidence>
<evidence type="ECO:0000313" key="2">
    <source>
        <dbReference type="EMBL" id="RHW35997.1"/>
    </source>
</evidence>
<sequence>MNTILSIANGVLQYHRGRQTGLAGLLGIVIALGIVFQWHNILPVLEAIGLVGFLDKHGLIYEGEGYLTGYALFMIAFKASILLAVIIFVLLVVVIVCAMIFSNEIIFKIALTILTVITAPFFMIYFFFDHFRTPKAVREERKRLALESKRPVLEIVKESSELLTYDEAKNWLNRLPTLGDYHFLVAVTKEQEVFAILPRPRYWITHPAIKLKIDSNSKKNHSIDKSPLINVYYEHQGFNEKLETDFLASERTKIDISSDRIAYFLKPKSEEINAMFKWIAQSKAYKVYMNQEIDSYFKRKEKISRTISNSIEKEEFDKGVSAIKTMDASNEDIVKMMWDSKTYHVN</sequence>
<organism evidence="2 3">
    <name type="scientific">Neobacillus notoginsengisoli</name>
    <dbReference type="NCBI Taxonomy" id="1578198"/>
    <lineage>
        <taxon>Bacteria</taxon>
        <taxon>Bacillati</taxon>
        <taxon>Bacillota</taxon>
        <taxon>Bacilli</taxon>
        <taxon>Bacillales</taxon>
        <taxon>Bacillaceae</taxon>
        <taxon>Neobacillus</taxon>
    </lineage>
</organism>
<keyword evidence="1" id="KW-0472">Membrane</keyword>
<protein>
    <submittedName>
        <fullName evidence="2">Uncharacterized protein</fullName>
    </submittedName>
</protein>
<gene>
    <name evidence="2" type="ORF">D1B31_18080</name>
</gene>
<dbReference type="EMBL" id="QWEG01000012">
    <property type="protein sequence ID" value="RHW35997.1"/>
    <property type="molecule type" value="Genomic_DNA"/>
</dbReference>
<dbReference type="Proteomes" id="UP000284416">
    <property type="component" value="Unassembled WGS sequence"/>
</dbReference>
<dbReference type="RefSeq" id="WP_118923032.1">
    <property type="nucleotide sequence ID" value="NZ_QWEG01000012.1"/>
</dbReference>
<name>A0A417YPS9_9BACI</name>
<reference evidence="2 3" key="1">
    <citation type="journal article" date="2017" name="Int. J. Syst. Evol. Microbiol.">
        <title>Bacillus notoginsengisoli sp. nov., a novel bacterium isolated from the rhizosphere of Panax notoginseng.</title>
        <authorList>
            <person name="Zhang M.Y."/>
            <person name="Cheng J."/>
            <person name="Cai Y."/>
            <person name="Zhang T.Y."/>
            <person name="Wu Y.Y."/>
            <person name="Manikprabhu D."/>
            <person name="Li W.J."/>
            <person name="Zhang Y.X."/>
        </authorList>
    </citation>
    <scope>NUCLEOTIDE SEQUENCE [LARGE SCALE GENOMIC DNA]</scope>
    <source>
        <strain evidence="2 3">JCM 30743</strain>
    </source>
</reference>
<keyword evidence="3" id="KW-1185">Reference proteome</keyword>
<proteinExistence type="predicted"/>
<dbReference type="OrthoDB" id="2861748at2"/>
<feature type="transmembrane region" description="Helical" evidence="1">
    <location>
        <begin position="70"/>
        <end position="98"/>
    </location>
</feature>
<comment type="caution">
    <text evidence="2">The sequence shown here is derived from an EMBL/GenBank/DDBJ whole genome shotgun (WGS) entry which is preliminary data.</text>
</comment>
<accession>A0A417YPS9</accession>
<evidence type="ECO:0000313" key="3">
    <source>
        <dbReference type="Proteomes" id="UP000284416"/>
    </source>
</evidence>
<feature type="transmembrane region" description="Helical" evidence="1">
    <location>
        <begin position="105"/>
        <end position="128"/>
    </location>
</feature>
<feature type="transmembrane region" description="Helical" evidence="1">
    <location>
        <begin position="21"/>
        <end position="39"/>
    </location>
</feature>